<proteinExistence type="predicted"/>
<dbReference type="Pfam" id="PF10551">
    <property type="entry name" value="MULE"/>
    <property type="match status" value="1"/>
</dbReference>
<dbReference type="EMBL" id="GGMS01015566">
    <property type="protein sequence ID" value="MBY84769.1"/>
    <property type="molecule type" value="Transcribed_RNA"/>
</dbReference>
<dbReference type="InterPro" id="IPR018289">
    <property type="entry name" value="MULE_transposase_dom"/>
</dbReference>
<protein>
    <recommendedName>
        <fullName evidence="1">MULE transposase domain-containing protein</fullName>
    </recommendedName>
</protein>
<evidence type="ECO:0000259" key="1">
    <source>
        <dbReference type="Pfam" id="PF10551"/>
    </source>
</evidence>
<evidence type="ECO:0000313" key="2">
    <source>
        <dbReference type="EMBL" id="MBY84769.1"/>
    </source>
</evidence>
<accession>A0A2S2R429</accession>
<feature type="domain" description="MULE transposase" evidence="1">
    <location>
        <begin position="126"/>
        <end position="219"/>
    </location>
</feature>
<dbReference type="AlphaFoldDB" id="A0A2S2R429"/>
<name>A0A2S2R429_9HEMI</name>
<sequence>MMIIIIHRYEIKNIDLQIINTSCKRKATEDIFIRPKKIIFKEIQQNNCSEFNETDIKCLRKNLYELRRKTLPVNSTSIQGVHEALENLDMKTISGESFLILNDSEKHIIIFSCQTNLTFMNEVDTIYMDGTFKYCPRFFLQMFTIHGLKNGHYIPLIFCLLSDKSIETYKYTLHCIVDKCNLLFSPKYVTVDFEISIHKAIVEIWPHSKIIGCRFHLTQSWFCQVQNLGLVSEYKNDFSEIGNWIKYTFGLLFLNPGDVKECFVEDLMSICPNDDKLKLFYDYLTDTYINEECIFHPNIWALLI</sequence>
<reference evidence="2" key="1">
    <citation type="submission" date="2018-04" db="EMBL/GenBank/DDBJ databases">
        <title>Transcriptome assembly of Sipha flava.</title>
        <authorList>
            <person name="Scully E.D."/>
            <person name="Geib S.M."/>
            <person name="Palmer N.A."/>
            <person name="Koch K."/>
            <person name="Bradshaw J."/>
            <person name="Heng-Moss T."/>
            <person name="Sarath G."/>
        </authorList>
    </citation>
    <scope>NUCLEOTIDE SEQUENCE</scope>
</reference>
<organism evidence="2">
    <name type="scientific">Sipha flava</name>
    <name type="common">yellow sugarcane aphid</name>
    <dbReference type="NCBI Taxonomy" id="143950"/>
    <lineage>
        <taxon>Eukaryota</taxon>
        <taxon>Metazoa</taxon>
        <taxon>Ecdysozoa</taxon>
        <taxon>Arthropoda</taxon>
        <taxon>Hexapoda</taxon>
        <taxon>Insecta</taxon>
        <taxon>Pterygota</taxon>
        <taxon>Neoptera</taxon>
        <taxon>Paraneoptera</taxon>
        <taxon>Hemiptera</taxon>
        <taxon>Sternorrhyncha</taxon>
        <taxon>Aphidomorpha</taxon>
        <taxon>Aphidoidea</taxon>
        <taxon>Aphididae</taxon>
        <taxon>Sipha</taxon>
    </lineage>
</organism>
<dbReference type="OrthoDB" id="6608722at2759"/>
<gene>
    <name evidence="2" type="ORF">g.6094</name>
</gene>